<evidence type="ECO:0000256" key="9">
    <source>
        <dbReference type="ARBA" id="ARBA00023014"/>
    </source>
</evidence>
<keyword evidence="5 12" id="KW-0479">Metal-binding</keyword>
<keyword evidence="9 12" id="KW-0411">Iron-sulfur</keyword>
<feature type="binding site" evidence="11">
    <location>
        <begin position="47"/>
        <end position="50"/>
    </location>
    <ligand>
        <name>FAD</name>
        <dbReference type="ChEBI" id="CHEBI:57692"/>
    </ligand>
</feature>
<comment type="cofactor">
    <cofactor evidence="12">
        <name>[2Fe-2S] cluster</name>
        <dbReference type="ChEBI" id="CHEBI:190135"/>
    </cofactor>
    <text evidence="12">Binds 1 [2Fe-2S] cluster per subunit.</text>
</comment>
<dbReference type="Pfam" id="PF10418">
    <property type="entry name" value="DHODB_Fe-S_bind"/>
    <property type="match status" value="1"/>
</dbReference>
<dbReference type="Gene3D" id="3.40.50.80">
    <property type="entry name" value="Nucleotide-binding domain of ferredoxin-NADP reductase (FNR) module"/>
    <property type="match status" value="1"/>
</dbReference>
<sequence>MKKGVFTLIENTELVPGMHRLTFSGDGSGIVPGQFAEVSVPGYFLRRPFSVAGFDEGSLTLAVRVRGEGTAALCAMEPGARLDILTCLGNGFDLSLAGKRPLLIGGGSGVGVLMPLCRALTEAGAEVSAALGFGSAAESFCVNDFVALGATTAVYTADGSLGRRGLVTEALRDFEYSSVYACGAVPMLQIIDREAAAPAQFSLEARMGCGFGACMGCTVETVNGPKRVCKDGPVFGRGELVW</sequence>
<dbReference type="GO" id="GO:0050660">
    <property type="term" value="F:flavin adenine dinucleotide binding"/>
    <property type="evidence" value="ECO:0007669"/>
    <property type="project" value="InterPro"/>
</dbReference>
<dbReference type="GO" id="GO:0016491">
    <property type="term" value="F:oxidoreductase activity"/>
    <property type="evidence" value="ECO:0007669"/>
    <property type="project" value="InterPro"/>
</dbReference>
<dbReference type="SUPFAM" id="SSF52343">
    <property type="entry name" value="Ferredoxin reductase-like, C-terminal NADP-linked domain"/>
    <property type="match status" value="1"/>
</dbReference>
<name>A0A9D1JVJ2_9FIRM</name>
<dbReference type="InterPro" id="IPR017938">
    <property type="entry name" value="Riboflavin_synthase-like_b-brl"/>
</dbReference>
<dbReference type="Proteomes" id="UP000824001">
    <property type="component" value="Unassembled WGS sequence"/>
</dbReference>
<evidence type="ECO:0000256" key="6">
    <source>
        <dbReference type="ARBA" id="ARBA00022827"/>
    </source>
</evidence>
<keyword evidence="8 12" id="KW-0408">Iron</keyword>
<dbReference type="GO" id="GO:0006221">
    <property type="term" value="P:pyrimidine nucleotide biosynthetic process"/>
    <property type="evidence" value="ECO:0007669"/>
    <property type="project" value="InterPro"/>
</dbReference>
<protein>
    <submittedName>
        <fullName evidence="14">Dihydroorotate dehydrogenase electron transfer subunit</fullName>
    </submittedName>
</protein>
<feature type="binding site" evidence="12">
    <location>
        <position position="229"/>
    </location>
    <ligand>
        <name>[2Fe-2S] cluster</name>
        <dbReference type="ChEBI" id="CHEBI:190135"/>
    </ligand>
</feature>
<accession>A0A9D1JVJ2</accession>
<keyword evidence="4 12" id="KW-0001">2Fe-2S</keyword>
<dbReference type="InterPro" id="IPR019480">
    <property type="entry name" value="Dihydroorotate_DH_Fe-S-bd"/>
</dbReference>
<organism evidence="14 15">
    <name type="scientific">Candidatus Scatomorpha merdipullorum</name>
    <dbReference type="NCBI Taxonomy" id="2840927"/>
    <lineage>
        <taxon>Bacteria</taxon>
        <taxon>Bacillati</taxon>
        <taxon>Bacillota</taxon>
        <taxon>Clostridia</taxon>
        <taxon>Eubacteriales</taxon>
        <taxon>Candidatus Scatomorpha</taxon>
    </lineage>
</organism>
<dbReference type="InterPro" id="IPR017927">
    <property type="entry name" value="FAD-bd_FR_type"/>
</dbReference>
<reference evidence="14" key="1">
    <citation type="submission" date="2020-10" db="EMBL/GenBank/DDBJ databases">
        <authorList>
            <person name="Gilroy R."/>
        </authorList>
    </citation>
    <scope>NUCLEOTIDE SEQUENCE</scope>
    <source>
        <strain evidence="14">ChiHjej10B9-9673</strain>
    </source>
</reference>
<comment type="caution">
    <text evidence="14">The sequence shown here is derived from an EMBL/GenBank/DDBJ whole genome shotgun (WGS) entry which is preliminary data.</text>
</comment>
<dbReference type="GO" id="GO:0051537">
    <property type="term" value="F:2 iron, 2 sulfur cluster binding"/>
    <property type="evidence" value="ECO:0007669"/>
    <property type="project" value="UniProtKB-KW"/>
</dbReference>
<dbReference type="SUPFAM" id="SSF63380">
    <property type="entry name" value="Riboflavin synthase domain-like"/>
    <property type="match status" value="1"/>
</dbReference>
<dbReference type="AlphaFoldDB" id="A0A9D1JVJ2"/>
<comment type="cofactor">
    <cofactor evidence="11">
        <name>FAD</name>
        <dbReference type="ChEBI" id="CHEBI:57692"/>
    </cofactor>
    <text evidence="11">Binds 1 FAD per subunit.</text>
</comment>
<evidence type="ECO:0000256" key="4">
    <source>
        <dbReference type="ARBA" id="ARBA00022714"/>
    </source>
</evidence>
<comment type="similarity">
    <text evidence="1">Belongs to the PyrK family.</text>
</comment>
<evidence type="ECO:0000256" key="7">
    <source>
        <dbReference type="ARBA" id="ARBA00022982"/>
    </source>
</evidence>
<dbReference type="InterPro" id="IPR050353">
    <property type="entry name" value="PyrK_electron_transfer"/>
</dbReference>
<evidence type="ECO:0000256" key="5">
    <source>
        <dbReference type="ARBA" id="ARBA00022723"/>
    </source>
</evidence>
<dbReference type="Gene3D" id="2.10.240.10">
    <property type="entry name" value="Dihydroorotate dehydrogenase, electron transfer subunit"/>
    <property type="match status" value="1"/>
</dbReference>
<keyword evidence="3 11" id="KW-0285">Flavoprotein</keyword>
<dbReference type="PANTHER" id="PTHR43513">
    <property type="entry name" value="DIHYDROOROTATE DEHYDROGENASE B (NAD(+)), ELECTRON TRANSFER SUBUNIT"/>
    <property type="match status" value="1"/>
</dbReference>
<evidence type="ECO:0000259" key="13">
    <source>
        <dbReference type="PROSITE" id="PS51384"/>
    </source>
</evidence>
<evidence type="ECO:0000256" key="3">
    <source>
        <dbReference type="ARBA" id="ARBA00022630"/>
    </source>
</evidence>
<dbReference type="EMBL" id="DVJK01000057">
    <property type="protein sequence ID" value="HIS66309.1"/>
    <property type="molecule type" value="Genomic_DNA"/>
</dbReference>
<dbReference type="GO" id="GO:0046872">
    <property type="term" value="F:metal ion binding"/>
    <property type="evidence" value="ECO:0007669"/>
    <property type="project" value="UniProtKB-KW"/>
</dbReference>
<feature type="binding site" evidence="12">
    <location>
        <position position="217"/>
    </location>
    <ligand>
        <name>[2Fe-2S] cluster</name>
        <dbReference type="ChEBI" id="CHEBI:190135"/>
    </ligand>
</feature>
<reference evidence="14" key="2">
    <citation type="journal article" date="2021" name="PeerJ">
        <title>Extensive microbial diversity within the chicken gut microbiome revealed by metagenomics and culture.</title>
        <authorList>
            <person name="Gilroy R."/>
            <person name="Ravi A."/>
            <person name="Getino M."/>
            <person name="Pursley I."/>
            <person name="Horton D.L."/>
            <person name="Alikhan N.F."/>
            <person name="Baker D."/>
            <person name="Gharbi K."/>
            <person name="Hall N."/>
            <person name="Watson M."/>
            <person name="Adriaenssens E.M."/>
            <person name="Foster-Nyarko E."/>
            <person name="Jarju S."/>
            <person name="Secka A."/>
            <person name="Antonio M."/>
            <person name="Oren A."/>
            <person name="Chaudhuri R.R."/>
            <person name="La Ragione R."/>
            <person name="Hildebrand F."/>
            <person name="Pallen M.J."/>
        </authorList>
    </citation>
    <scope>NUCLEOTIDE SEQUENCE</scope>
    <source>
        <strain evidence="14">ChiHjej10B9-9673</strain>
    </source>
</reference>
<dbReference type="PRINTS" id="PR00410">
    <property type="entry name" value="PHEHYDRXLASE"/>
</dbReference>
<keyword evidence="7" id="KW-0249">Electron transport</keyword>
<evidence type="ECO:0000256" key="11">
    <source>
        <dbReference type="PIRSR" id="PIRSR006816-1"/>
    </source>
</evidence>
<feature type="binding site" evidence="11">
    <location>
        <begin position="69"/>
        <end position="70"/>
    </location>
    <ligand>
        <name>FAD</name>
        <dbReference type="ChEBI" id="CHEBI:57692"/>
    </ligand>
</feature>
<evidence type="ECO:0000256" key="2">
    <source>
        <dbReference type="ARBA" id="ARBA00022448"/>
    </source>
</evidence>
<comment type="cofactor">
    <cofactor evidence="10">
        <name>[2Fe-2S] cluster</name>
        <dbReference type="ChEBI" id="CHEBI:190135"/>
    </cofactor>
</comment>
<dbReference type="InterPro" id="IPR037117">
    <property type="entry name" value="Dihydroorotate_DH_ele_sf"/>
</dbReference>
<evidence type="ECO:0000313" key="14">
    <source>
        <dbReference type="EMBL" id="HIS66309.1"/>
    </source>
</evidence>
<proteinExistence type="inferred from homology"/>
<feature type="binding site" evidence="12">
    <location>
        <position position="214"/>
    </location>
    <ligand>
        <name>[2Fe-2S] cluster</name>
        <dbReference type="ChEBI" id="CHEBI:190135"/>
    </ligand>
</feature>
<evidence type="ECO:0000256" key="12">
    <source>
        <dbReference type="PIRSR" id="PIRSR006816-2"/>
    </source>
</evidence>
<dbReference type="PIRSF" id="PIRSF006816">
    <property type="entry name" value="Cyc3_hyd_g"/>
    <property type="match status" value="1"/>
</dbReference>
<dbReference type="PANTHER" id="PTHR43513:SF3">
    <property type="entry name" value="DIHYDROOROTATE DEHYDROGENASE B (NAD(+)), ELECTRON TRANSFER SUBUNIT-RELATED"/>
    <property type="match status" value="1"/>
</dbReference>
<gene>
    <name evidence="14" type="ORF">IAC18_01975</name>
</gene>
<feature type="binding site" evidence="12">
    <location>
        <position position="209"/>
    </location>
    <ligand>
        <name>[2Fe-2S] cluster</name>
        <dbReference type="ChEBI" id="CHEBI:190135"/>
    </ligand>
</feature>
<dbReference type="InterPro" id="IPR012165">
    <property type="entry name" value="Cyt_c3_hydrogenase_gsu"/>
</dbReference>
<dbReference type="Gene3D" id="2.40.30.10">
    <property type="entry name" value="Translation factors"/>
    <property type="match status" value="1"/>
</dbReference>
<evidence type="ECO:0000256" key="8">
    <source>
        <dbReference type="ARBA" id="ARBA00023004"/>
    </source>
</evidence>
<keyword evidence="6 11" id="KW-0274">FAD</keyword>
<dbReference type="InterPro" id="IPR039261">
    <property type="entry name" value="FNR_nucleotide-bd"/>
</dbReference>
<keyword evidence="2" id="KW-0813">Transport</keyword>
<dbReference type="PROSITE" id="PS51384">
    <property type="entry name" value="FAD_FR"/>
    <property type="match status" value="1"/>
</dbReference>
<evidence type="ECO:0000256" key="10">
    <source>
        <dbReference type="ARBA" id="ARBA00034078"/>
    </source>
</evidence>
<evidence type="ECO:0000256" key="1">
    <source>
        <dbReference type="ARBA" id="ARBA00006422"/>
    </source>
</evidence>
<feature type="domain" description="FAD-binding FR-type" evidence="13">
    <location>
        <begin position="1"/>
        <end position="94"/>
    </location>
</feature>
<evidence type="ECO:0000313" key="15">
    <source>
        <dbReference type="Proteomes" id="UP000824001"/>
    </source>
</evidence>
<dbReference type="CDD" id="cd06218">
    <property type="entry name" value="DHOD_e_trans"/>
    <property type="match status" value="1"/>
</dbReference>